<comment type="caution">
    <text evidence="5">The sequence shown here is derived from an EMBL/GenBank/DDBJ whole genome shotgun (WGS) entry which is preliminary data.</text>
</comment>
<dbReference type="Pfam" id="PF25917">
    <property type="entry name" value="BSH_RND"/>
    <property type="match status" value="1"/>
</dbReference>
<gene>
    <name evidence="5" type="ORF">GCM10009304_20490</name>
</gene>
<dbReference type="Proteomes" id="UP000635983">
    <property type="component" value="Unassembled WGS sequence"/>
</dbReference>
<evidence type="ECO:0000256" key="2">
    <source>
        <dbReference type="SAM" id="Coils"/>
    </source>
</evidence>
<reference evidence="5" key="2">
    <citation type="submission" date="2020-09" db="EMBL/GenBank/DDBJ databases">
        <authorList>
            <person name="Sun Q."/>
            <person name="Ohkuma M."/>
        </authorList>
    </citation>
    <scope>NUCLEOTIDE SEQUENCE</scope>
    <source>
        <strain evidence="5">JCM 30078</strain>
    </source>
</reference>
<keyword evidence="6" id="KW-1185">Reference proteome</keyword>
<evidence type="ECO:0000313" key="5">
    <source>
        <dbReference type="EMBL" id="GGJ94318.1"/>
    </source>
</evidence>
<keyword evidence="3" id="KW-0812">Transmembrane</keyword>
<protein>
    <submittedName>
        <fullName evidence="5">Secretion protein</fullName>
    </submittedName>
</protein>
<keyword evidence="2" id="KW-0175">Coiled coil</keyword>
<dbReference type="RefSeq" id="WP_188983124.1">
    <property type="nucleotide sequence ID" value="NZ_BMPO01000004.1"/>
</dbReference>
<dbReference type="SUPFAM" id="SSF111369">
    <property type="entry name" value="HlyD-like secretion proteins"/>
    <property type="match status" value="1"/>
</dbReference>
<dbReference type="Gene3D" id="1.10.287.470">
    <property type="entry name" value="Helix hairpin bin"/>
    <property type="match status" value="2"/>
</dbReference>
<evidence type="ECO:0000313" key="6">
    <source>
        <dbReference type="Proteomes" id="UP000635983"/>
    </source>
</evidence>
<dbReference type="Gene3D" id="2.40.50.100">
    <property type="match status" value="1"/>
</dbReference>
<sequence>MTPDQRFARRVRVAIAAFIVLFIYFLVADLWMPLTPQAQLTRPVLRVAPQVSGQVLRVEIANNQHVLAGEVLFRLDPEPFDLEVTAAEIALKQAAQDNRQLDAALTAARADERAAEAEAAELARELQRLSRLLSSQNVSRQQYDQTEARRRAADARLASAQARISELEAQRGNRGPDNLALLRAGNTLAQAKLRRAYSEVRADRNGTVSNLQLSPGAYVSAGAPVAALVSDEIDISADFREKSLRHVEPGDEAEVVFDALPGRVFQAHVSAIDAGVRAGQYDANGDLAAPPNSDRWIRDAQRQRLHVVLDEPAAAPLPTGARATVQLYPHESVIGGLFGWFQIRFISLLHYVY</sequence>
<proteinExistence type="inferred from homology"/>
<evidence type="ECO:0000256" key="1">
    <source>
        <dbReference type="ARBA" id="ARBA00009477"/>
    </source>
</evidence>
<feature type="coiled-coil region" evidence="2">
    <location>
        <begin position="91"/>
        <end position="170"/>
    </location>
</feature>
<feature type="domain" description="Multidrug resistance protein MdtA-like barrel-sandwich hybrid" evidence="4">
    <location>
        <begin position="46"/>
        <end position="229"/>
    </location>
</feature>
<organism evidence="5 6">
    <name type="scientific">Pseudomonas matsuisoli</name>
    <dbReference type="NCBI Taxonomy" id="1515666"/>
    <lineage>
        <taxon>Bacteria</taxon>
        <taxon>Pseudomonadati</taxon>
        <taxon>Pseudomonadota</taxon>
        <taxon>Gammaproteobacteria</taxon>
        <taxon>Pseudomonadales</taxon>
        <taxon>Pseudomonadaceae</taxon>
        <taxon>Pseudomonas</taxon>
    </lineage>
</organism>
<reference evidence="5" key="1">
    <citation type="journal article" date="2014" name="Int. J. Syst. Evol. Microbiol.">
        <title>Complete genome sequence of Corynebacterium casei LMG S-19264T (=DSM 44701T), isolated from a smear-ripened cheese.</title>
        <authorList>
            <consortium name="US DOE Joint Genome Institute (JGI-PGF)"/>
            <person name="Walter F."/>
            <person name="Albersmeier A."/>
            <person name="Kalinowski J."/>
            <person name="Ruckert C."/>
        </authorList>
    </citation>
    <scope>NUCLEOTIDE SEQUENCE</scope>
    <source>
        <strain evidence="5">JCM 30078</strain>
    </source>
</reference>
<dbReference type="InterPro" id="IPR050393">
    <property type="entry name" value="MFP_Efflux_Pump"/>
</dbReference>
<keyword evidence="3" id="KW-0472">Membrane</keyword>
<accession>A0A917UXV4</accession>
<comment type="similarity">
    <text evidence="1">Belongs to the membrane fusion protein (MFP) (TC 8.A.1) family.</text>
</comment>
<evidence type="ECO:0000256" key="3">
    <source>
        <dbReference type="SAM" id="Phobius"/>
    </source>
</evidence>
<feature type="transmembrane region" description="Helical" evidence="3">
    <location>
        <begin position="12"/>
        <end position="32"/>
    </location>
</feature>
<dbReference type="PANTHER" id="PTHR30367">
    <property type="entry name" value="P-HYDROXYBENZOIC ACID EFFLUX PUMP SUBUNIT AAEA-RELATED"/>
    <property type="match status" value="1"/>
</dbReference>
<dbReference type="AlphaFoldDB" id="A0A917UXV4"/>
<evidence type="ECO:0000259" key="4">
    <source>
        <dbReference type="Pfam" id="PF25917"/>
    </source>
</evidence>
<dbReference type="InterPro" id="IPR058625">
    <property type="entry name" value="MdtA-like_BSH"/>
</dbReference>
<name>A0A917UXV4_9PSED</name>
<keyword evidence="3" id="KW-1133">Transmembrane helix</keyword>
<dbReference type="Gene3D" id="2.40.30.170">
    <property type="match status" value="1"/>
</dbReference>
<dbReference type="EMBL" id="BMPO01000004">
    <property type="protein sequence ID" value="GGJ94318.1"/>
    <property type="molecule type" value="Genomic_DNA"/>
</dbReference>
<dbReference type="PANTHER" id="PTHR30367:SF6">
    <property type="entry name" value="SECRETION PROTEIN-RELATED"/>
    <property type="match status" value="1"/>
</dbReference>